<reference evidence="1 2" key="1">
    <citation type="submission" date="2019-08" db="EMBL/GenBank/DDBJ databases">
        <title>Whole genome of Aphis craccivora.</title>
        <authorList>
            <person name="Voronova N.V."/>
            <person name="Shulinski R.S."/>
            <person name="Bandarenka Y.V."/>
            <person name="Zhorov D.G."/>
            <person name="Warner D."/>
        </authorList>
    </citation>
    <scope>NUCLEOTIDE SEQUENCE [LARGE SCALE GENOMIC DNA]</scope>
    <source>
        <strain evidence="1">180601</strain>
        <tissue evidence="1">Whole Body</tissue>
    </source>
</reference>
<dbReference type="Proteomes" id="UP000478052">
    <property type="component" value="Unassembled WGS sequence"/>
</dbReference>
<name>A0A6G0Z947_APHCR</name>
<sequence length="12" mass="1359">MVVTQKLIIVNT</sequence>
<proteinExistence type="predicted"/>
<evidence type="ECO:0000313" key="2">
    <source>
        <dbReference type="Proteomes" id="UP000478052"/>
    </source>
</evidence>
<organism evidence="1 2">
    <name type="scientific">Aphis craccivora</name>
    <name type="common">Cowpea aphid</name>
    <dbReference type="NCBI Taxonomy" id="307492"/>
    <lineage>
        <taxon>Eukaryota</taxon>
        <taxon>Metazoa</taxon>
        <taxon>Ecdysozoa</taxon>
        <taxon>Arthropoda</taxon>
        <taxon>Hexapoda</taxon>
        <taxon>Insecta</taxon>
        <taxon>Pterygota</taxon>
        <taxon>Neoptera</taxon>
        <taxon>Paraneoptera</taxon>
        <taxon>Hemiptera</taxon>
        <taxon>Sternorrhyncha</taxon>
        <taxon>Aphidomorpha</taxon>
        <taxon>Aphidoidea</taxon>
        <taxon>Aphididae</taxon>
        <taxon>Aphidini</taxon>
        <taxon>Aphis</taxon>
        <taxon>Aphis</taxon>
    </lineage>
</organism>
<dbReference type="EMBL" id="VUJU01000988">
    <property type="protein sequence ID" value="KAF0767350.1"/>
    <property type="molecule type" value="Genomic_DNA"/>
</dbReference>
<gene>
    <name evidence="1" type="ORF">FWK35_00013148</name>
</gene>
<keyword evidence="2" id="KW-1185">Reference proteome</keyword>
<protein>
    <submittedName>
        <fullName evidence="1">Uncharacterized protein</fullName>
    </submittedName>
</protein>
<comment type="caution">
    <text evidence="1">The sequence shown here is derived from an EMBL/GenBank/DDBJ whole genome shotgun (WGS) entry which is preliminary data.</text>
</comment>
<evidence type="ECO:0000313" key="1">
    <source>
        <dbReference type="EMBL" id="KAF0767350.1"/>
    </source>
</evidence>
<accession>A0A6G0Z947</accession>